<dbReference type="Proteomes" id="UP000694545">
    <property type="component" value="Unplaced"/>
</dbReference>
<dbReference type="GO" id="GO:0016788">
    <property type="term" value="F:hydrolase activity, acting on ester bonds"/>
    <property type="evidence" value="ECO:0007669"/>
    <property type="project" value="InterPro"/>
</dbReference>
<keyword evidence="6" id="KW-1185">Reference proteome</keyword>
<organism evidence="5 6">
    <name type="scientific">Varanus komodoensis</name>
    <name type="common">Komodo dragon</name>
    <dbReference type="NCBI Taxonomy" id="61221"/>
    <lineage>
        <taxon>Eukaryota</taxon>
        <taxon>Metazoa</taxon>
        <taxon>Chordata</taxon>
        <taxon>Craniata</taxon>
        <taxon>Vertebrata</taxon>
        <taxon>Euteleostomi</taxon>
        <taxon>Lepidosauria</taxon>
        <taxon>Squamata</taxon>
        <taxon>Bifurcata</taxon>
        <taxon>Unidentata</taxon>
        <taxon>Episquamata</taxon>
        <taxon>Toxicofera</taxon>
        <taxon>Anguimorpha</taxon>
        <taxon>Paleoanguimorpha</taxon>
        <taxon>Varanoidea</taxon>
        <taxon>Varanidae</taxon>
        <taxon>Varanus</taxon>
    </lineage>
</organism>
<dbReference type="SUPFAM" id="SSF53474">
    <property type="entry name" value="alpha/beta-Hydrolases"/>
    <property type="match status" value="1"/>
</dbReference>
<keyword evidence="2" id="KW-0443">Lipid metabolism</keyword>
<dbReference type="AlphaFoldDB" id="A0A8D2IYD2"/>
<protein>
    <recommendedName>
        <fullName evidence="2">Lipase</fullName>
    </recommendedName>
</protein>
<evidence type="ECO:0000256" key="2">
    <source>
        <dbReference type="PIRNR" id="PIRNR000862"/>
    </source>
</evidence>
<keyword evidence="2" id="KW-0442">Lipid degradation</keyword>
<dbReference type="OMA" id="HEMGMND"/>
<feature type="domain" description="Partial AB-hydrolase lipase" evidence="4">
    <location>
        <begin position="54"/>
        <end position="116"/>
    </location>
</feature>
<proteinExistence type="inferred from homology"/>
<feature type="active site" description="Charge relay system" evidence="3">
    <location>
        <position position="390"/>
    </location>
</feature>
<dbReference type="GO" id="GO:0016042">
    <property type="term" value="P:lipid catabolic process"/>
    <property type="evidence" value="ECO:0007669"/>
    <property type="project" value="UniProtKB-KW"/>
</dbReference>
<feature type="active site" description="Charge relay system" evidence="3">
    <location>
        <position position="361"/>
    </location>
</feature>
<evidence type="ECO:0000313" key="6">
    <source>
        <dbReference type="Proteomes" id="UP000694545"/>
    </source>
</evidence>
<evidence type="ECO:0000256" key="1">
    <source>
        <dbReference type="ARBA" id="ARBA00010701"/>
    </source>
</evidence>
<evidence type="ECO:0000313" key="5">
    <source>
        <dbReference type="Ensembl" id="ENSVKKP00000006582.1"/>
    </source>
</evidence>
<reference evidence="5" key="2">
    <citation type="submission" date="2025-09" db="UniProtKB">
        <authorList>
            <consortium name="Ensembl"/>
        </authorList>
    </citation>
    <scope>IDENTIFICATION</scope>
</reference>
<dbReference type="Pfam" id="PF04083">
    <property type="entry name" value="Abhydro_lipase"/>
    <property type="match status" value="1"/>
</dbReference>
<dbReference type="InterPro" id="IPR029058">
    <property type="entry name" value="AB_hydrolase_fold"/>
</dbReference>
<dbReference type="InterPro" id="IPR025483">
    <property type="entry name" value="Lipase_euk"/>
</dbReference>
<dbReference type="PIRSF" id="PIRSF000862">
    <property type="entry name" value="Steryl_ester_lip"/>
    <property type="match status" value="1"/>
</dbReference>
<dbReference type="Ensembl" id="ENSVKKT00000006758.1">
    <property type="protein sequence ID" value="ENSVKKP00000006582.1"/>
    <property type="gene ID" value="ENSVKKG00000004778.1"/>
</dbReference>
<dbReference type="Gene3D" id="3.40.50.1820">
    <property type="entry name" value="alpha/beta hydrolase"/>
    <property type="match status" value="1"/>
</dbReference>
<evidence type="ECO:0000256" key="3">
    <source>
        <dbReference type="PIRSR" id="PIRSR000862-1"/>
    </source>
</evidence>
<dbReference type="PANTHER" id="PTHR11005">
    <property type="entry name" value="LYSOSOMAL ACID LIPASE-RELATED"/>
    <property type="match status" value="1"/>
</dbReference>
<keyword evidence="2" id="KW-0378">Hydrolase</keyword>
<feature type="active site" description="Nucleophile" evidence="3">
    <location>
        <position position="191"/>
    </location>
</feature>
<dbReference type="InterPro" id="IPR006693">
    <property type="entry name" value="AB_hydrolase_lipase"/>
</dbReference>
<comment type="similarity">
    <text evidence="1 2">Belongs to the AB hydrolase superfamily. Lipase family.</text>
</comment>
<name>A0A8D2IYD2_VARKO</name>
<sequence length="430" mass="49139">MYICIRCDTRWHAWVGEIQLCPPILLYEYRGLLPSVKKGKNVHFSISIYIPIRTSEVIEHEDYPNEEYEILTDDGYYLVINRIPHGRKTSENTGAKPVALVMPGILTNGGIWVTNLPNNSLGFILADAGFDVWLANNRGNRWCTRHHNFSRNQEEFWNFSFHEMGMNDVPAIINFVLAKTMQKQIYYIGYSQGSTLGFIAFSAMPQLAQKIKVFFIFGPIHLLKHTKSLYPKLAVFSDAFAKSVLGKKEFCVLPNNATRAFTAKLCNKNVWNKVCAKLIFSAGGISKNNVNMSRLDVMATHLLDCTSVKNILHWAQVAQSGEFKAFDYGSKNMKNYNQVSPPFYNIKDMNVPTVVWSGGKDIMATPEDTTEVLSLLGNLIYHKEIRHWMHYDFVFGLDARQEVYDELVEIIEELNNLLCMDMGYNVFYAS</sequence>
<dbReference type="FunFam" id="3.40.50.1820:FF:000012">
    <property type="entry name" value="Lipase"/>
    <property type="match status" value="1"/>
</dbReference>
<evidence type="ECO:0000259" key="4">
    <source>
        <dbReference type="Pfam" id="PF04083"/>
    </source>
</evidence>
<accession>A0A8D2IYD2</accession>
<reference evidence="5" key="1">
    <citation type="submission" date="2025-08" db="UniProtKB">
        <authorList>
            <consortium name="Ensembl"/>
        </authorList>
    </citation>
    <scope>IDENTIFICATION</scope>
</reference>